<proteinExistence type="predicted"/>
<dbReference type="Proteomes" id="UP000824469">
    <property type="component" value="Unassembled WGS sequence"/>
</dbReference>
<name>A0AA38CBK9_TAXCH</name>
<feature type="non-terminal residue" evidence="1">
    <location>
        <position position="1"/>
    </location>
</feature>
<organism evidence="1 2">
    <name type="scientific">Taxus chinensis</name>
    <name type="common">Chinese yew</name>
    <name type="synonym">Taxus wallichiana var. chinensis</name>
    <dbReference type="NCBI Taxonomy" id="29808"/>
    <lineage>
        <taxon>Eukaryota</taxon>
        <taxon>Viridiplantae</taxon>
        <taxon>Streptophyta</taxon>
        <taxon>Embryophyta</taxon>
        <taxon>Tracheophyta</taxon>
        <taxon>Spermatophyta</taxon>
        <taxon>Pinopsida</taxon>
        <taxon>Pinidae</taxon>
        <taxon>Conifers II</taxon>
        <taxon>Cupressales</taxon>
        <taxon>Taxaceae</taxon>
        <taxon>Taxus</taxon>
    </lineage>
</organism>
<comment type="caution">
    <text evidence="1">The sequence shown here is derived from an EMBL/GenBank/DDBJ whole genome shotgun (WGS) entry which is preliminary data.</text>
</comment>
<accession>A0AA38CBK9</accession>
<reference evidence="1 2" key="1">
    <citation type="journal article" date="2021" name="Nat. Plants">
        <title>The Taxus genome provides insights into paclitaxel biosynthesis.</title>
        <authorList>
            <person name="Xiong X."/>
            <person name="Gou J."/>
            <person name="Liao Q."/>
            <person name="Li Y."/>
            <person name="Zhou Q."/>
            <person name="Bi G."/>
            <person name="Li C."/>
            <person name="Du R."/>
            <person name="Wang X."/>
            <person name="Sun T."/>
            <person name="Guo L."/>
            <person name="Liang H."/>
            <person name="Lu P."/>
            <person name="Wu Y."/>
            <person name="Zhang Z."/>
            <person name="Ro D.K."/>
            <person name="Shang Y."/>
            <person name="Huang S."/>
            <person name="Yan J."/>
        </authorList>
    </citation>
    <scope>NUCLEOTIDE SEQUENCE [LARGE SCALE GENOMIC DNA]</scope>
    <source>
        <strain evidence="1">Ta-2019</strain>
    </source>
</reference>
<gene>
    <name evidence="1" type="ORF">KI387_028582</name>
</gene>
<evidence type="ECO:0000313" key="1">
    <source>
        <dbReference type="EMBL" id="KAH9296900.1"/>
    </source>
</evidence>
<dbReference type="OMA" id="RRNCCVE"/>
<protein>
    <submittedName>
        <fullName evidence="1">Uncharacterized protein</fullName>
    </submittedName>
</protein>
<evidence type="ECO:0000313" key="2">
    <source>
        <dbReference type="Proteomes" id="UP000824469"/>
    </source>
</evidence>
<dbReference type="AlphaFoldDB" id="A0AA38CBK9"/>
<feature type="non-terminal residue" evidence="1">
    <location>
        <position position="83"/>
    </location>
</feature>
<dbReference type="EMBL" id="JAHRHJ020000010">
    <property type="protein sequence ID" value="KAH9296900.1"/>
    <property type="molecule type" value="Genomic_DNA"/>
</dbReference>
<sequence length="83" mass="9600">FPERKRDGQKFVVAEKPARQVRRNCCVEPIEVIMKERKDKKEAGLHDWLDDGVIDTNIGPKERTEDSFSCLLETENNIETSPL</sequence>
<keyword evidence="2" id="KW-1185">Reference proteome</keyword>